<feature type="region of interest" description="Disordered" evidence="1">
    <location>
        <begin position="1"/>
        <end position="90"/>
    </location>
</feature>
<evidence type="ECO:0000313" key="2">
    <source>
        <dbReference type="EMBL" id="JAD50343.1"/>
    </source>
</evidence>
<dbReference type="AlphaFoldDB" id="A0A0A9AKD2"/>
<reference evidence="2" key="1">
    <citation type="submission" date="2014-09" db="EMBL/GenBank/DDBJ databases">
        <authorList>
            <person name="Magalhaes I.L.F."/>
            <person name="Oliveira U."/>
            <person name="Santos F.R."/>
            <person name="Vidigal T.H.D.A."/>
            <person name="Brescovit A.D."/>
            <person name="Santos A.J."/>
        </authorList>
    </citation>
    <scope>NUCLEOTIDE SEQUENCE</scope>
    <source>
        <tissue evidence="2">Shoot tissue taken approximately 20 cm above the soil surface</tissue>
    </source>
</reference>
<organism evidence="2">
    <name type="scientific">Arundo donax</name>
    <name type="common">Giant reed</name>
    <name type="synonym">Donax arundinaceus</name>
    <dbReference type="NCBI Taxonomy" id="35708"/>
    <lineage>
        <taxon>Eukaryota</taxon>
        <taxon>Viridiplantae</taxon>
        <taxon>Streptophyta</taxon>
        <taxon>Embryophyta</taxon>
        <taxon>Tracheophyta</taxon>
        <taxon>Spermatophyta</taxon>
        <taxon>Magnoliopsida</taxon>
        <taxon>Liliopsida</taxon>
        <taxon>Poales</taxon>
        <taxon>Poaceae</taxon>
        <taxon>PACMAD clade</taxon>
        <taxon>Arundinoideae</taxon>
        <taxon>Arundineae</taxon>
        <taxon>Arundo</taxon>
    </lineage>
</organism>
<feature type="compositionally biased region" description="Gly residues" evidence="1">
    <location>
        <begin position="1"/>
        <end position="12"/>
    </location>
</feature>
<evidence type="ECO:0000256" key="1">
    <source>
        <dbReference type="SAM" id="MobiDB-lite"/>
    </source>
</evidence>
<sequence length="90" mass="9460">MRGPKVDGGGVPEYGKRQRQPLLDKGVGMRRAAASHPSVGVGKGGRQRPELGKGATPGPGEGSTRRRLIPRRTWSENGDPGVTNPAHVCP</sequence>
<proteinExistence type="predicted"/>
<protein>
    <submittedName>
        <fullName evidence="2">Uncharacterized protein</fullName>
    </submittedName>
</protein>
<dbReference type="EMBL" id="GBRH01247552">
    <property type="protein sequence ID" value="JAD50343.1"/>
    <property type="molecule type" value="Transcribed_RNA"/>
</dbReference>
<name>A0A0A9AKD2_ARUDO</name>
<accession>A0A0A9AKD2</accession>
<reference evidence="2" key="2">
    <citation type="journal article" date="2015" name="Data Brief">
        <title>Shoot transcriptome of the giant reed, Arundo donax.</title>
        <authorList>
            <person name="Barrero R.A."/>
            <person name="Guerrero F.D."/>
            <person name="Moolhuijzen P."/>
            <person name="Goolsby J.A."/>
            <person name="Tidwell J."/>
            <person name="Bellgard S.E."/>
            <person name="Bellgard M.I."/>
        </authorList>
    </citation>
    <scope>NUCLEOTIDE SEQUENCE</scope>
    <source>
        <tissue evidence="2">Shoot tissue taken approximately 20 cm above the soil surface</tissue>
    </source>
</reference>